<evidence type="ECO:0000313" key="1">
    <source>
        <dbReference type="EMBL" id="KAI4585402.1"/>
    </source>
</evidence>
<comment type="caution">
    <text evidence="1">The sequence shown here is derived from an EMBL/GenBank/DDBJ whole genome shotgun (WGS) entry which is preliminary data.</text>
</comment>
<keyword evidence="2" id="KW-1185">Reference proteome</keyword>
<dbReference type="EMBL" id="CM043029">
    <property type="protein sequence ID" value="KAI4585402.1"/>
    <property type="molecule type" value="Genomic_DNA"/>
</dbReference>
<organism evidence="1 2">
    <name type="scientific">Ovis ammon polii x Ovis aries</name>
    <dbReference type="NCBI Taxonomy" id="2918886"/>
    <lineage>
        <taxon>Eukaryota</taxon>
        <taxon>Metazoa</taxon>
        <taxon>Chordata</taxon>
        <taxon>Craniata</taxon>
        <taxon>Vertebrata</taxon>
        <taxon>Euteleostomi</taxon>
        <taxon>Mammalia</taxon>
        <taxon>Eutheria</taxon>
        <taxon>Laurasiatheria</taxon>
        <taxon>Artiodactyla</taxon>
        <taxon>Ruminantia</taxon>
        <taxon>Pecora</taxon>
        <taxon>Bovidae</taxon>
        <taxon>Caprinae</taxon>
        <taxon>Ovis</taxon>
    </lineage>
</organism>
<name>A0ACB9V6L7_9CETA</name>
<sequence>MMNRFRKWLYKPKVSAAGQTLFPVGTGFSAVPPTPLPLLGDLQTRSPSPPPDLSGSPPSPAWCKPLLLLPSNPGALAAAPAGCQYRPLVLPSRVLRVPSSHLVVAGTQPEQTPPPPTSGFRKDLSSPPRCSGDDSCVPLLRPLPVILDPECTSRPLPPPPLPPRNQKRTLSAFPPGSRAGPHICVFPGARKDPSLPVSGAGPHPTSRTRTDPRLTHLACVSLSRAHPRALNPGDAPARWRRVSAPGAAGSEGMATSSSRRGAPPWSWVGVWAACPAPPSAAAPVALRALRPSQLAQGSSSLRPELVGVRRCARAVRNPGRTLDFPGPNAGGPVPR</sequence>
<evidence type="ECO:0000313" key="2">
    <source>
        <dbReference type="Proteomes" id="UP001057279"/>
    </source>
</evidence>
<proteinExistence type="predicted"/>
<dbReference type="Proteomes" id="UP001057279">
    <property type="component" value="Linkage Group LG04"/>
</dbReference>
<protein>
    <submittedName>
        <fullName evidence="1">Uncharacterized protein</fullName>
    </submittedName>
</protein>
<reference evidence="1" key="1">
    <citation type="submission" date="2022-03" db="EMBL/GenBank/DDBJ databases">
        <title>Genomic analyses of argali, domestic sheep and their hybrids provide insights into chromosomal evolution, heterosis and genetic basis of agronomic traits.</title>
        <authorList>
            <person name="Li M."/>
        </authorList>
    </citation>
    <scope>NUCLEOTIDE SEQUENCE</scope>
    <source>
        <strain evidence="1">F1 hybrid</strain>
    </source>
</reference>
<accession>A0ACB9V6L7</accession>
<gene>
    <name evidence="1" type="ORF">MJG53_005636</name>
</gene>